<evidence type="ECO:0000313" key="2">
    <source>
        <dbReference type="Proteomes" id="UP000543224"/>
    </source>
</evidence>
<organism evidence="1 2">
    <name type="scientific">Candidatus Hakubella thermalkaliphila</name>
    <dbReference type="NCBI Taxonomy" id="2754717"/>
    <lineage>
        <taxon>Bacteria</taxon>
        <taxon>Bacillati</taxon>
        <taxon>Actinomycetota</taxon>
        <taxon>Actinomycetota incertae sedis</taxon>
        <taxon>Candidatus Hakubellales</taxon>
        <taxon>Candidatus Hakubellaceae</taxon>
        <taxon>Candidatus Hakubella</taxon>
    </lineage>
</organism>
<accession>A0A6V8P002</accession>
<name>A0A6V8P002_9ACTN</name>
<dbReference type="Proteomes" id="UP000543224">
    <property type="component" value="Unassembled WGS sequence"/>
</dbReference>
<comment type="caution">
    <text evidence="1">The sequence shown here is derived from an EMBL/GenBank/DDBJ whole genome shotgun (WGS) entry which is preliminary data.</text>
</comment>
<dbReference type="EMBL" id="BLRX01000231">
    <property type="protein sequence ID" value="GFP25849.1"/>
    <property type="molecule type" value="Genomic_DNA"/>
</dbReference>
<evidence type="ECO:0000313" key="1">
    <source>
        <dbReference type="EMBL" id="GFP25849.1"/>
    </source>
</evidence>
<protein>
    <submittedName>
        <fullName evidence="1">Uncharacterized protein</fullName>
    </submittedName>
</protein>
<dbReference type="AlphaFoldDB" id="A0A6V8P002"/>
<gene>
    <name evidence="1" type="ORF">HKBW3S25_01330</name>
</gene>
<reference evidence="1 2" key="1">
    <citation type="journal article" date="2020" name="Front. Microbiol.">
        <title>Single-cell genomics of novel Actinobacteria with the Wood-Ljungdahl pathway discovered in a serpentinizing system.</title>
        <authorList>
            <person name="Merino N."/>
            <person name="Kawai M."/>
            <person name="Boyd E.S."/>
            <person name="Colman D.R."/>
            <person name="McGlynn S.E."/>
            <person name="Nealson K.H."/>
            <person name="Kurokawa K."/>
            <person name="Hongoh Y."/>
        </authorList>
    </citation>
    <scope>NUCLEOTIDE SEQUENCE [LARGE SCALE GENOMIC DNA]</scope>
    <source>
        <strain evidence="1 2">S25</strain>
    </source>
</reference>
<feature type="non-terminal residue" evidence="1">
    <location>
        <position position="1"/>
    </location>
</feature>
<sequence length="79" mass="8721">GGPNPAAVRVGQGVIRERLTAHRNDSDILAYRSHGLYVTWAKVSASQRDGVERYLAERLNPKVGISFPDVVPIPVNLLW</sequence>
<proteinExistence type="predicted"/>